<feature type="domain" description="DUF305" evidence="2">
    <location>
        <begin position="67"/>
        <end position="208"/>
    </location>
</feature>
<evidence type="ECO:0000313" key="4">
    <source>
        <dbReference type="Proteomes" id="UP000199696"/>
    </source>
</evidence>
<sequence length="216" mass="22176">MRPRPACAAPGTVPRPGVRGGRTRHRLAAALLVAVLAATGCAGPPESSAPPAAPTGAADDAPTSGIDVLFLSMMVAHTEQTRQIVRLGLDRTADPEIRTLIAAIEVTEADELSTMRGWLRDAGPSAVAAAARHDHSGHSDAVAGLARLRAAPAGEVDRVLLDVLGAHQRTAARLAAAQLSAGTSARVRELARRIEQSRTAEVALMAKLATAPPSGP</sequence>
<dbReference type="PANTHER" id="PTHR36933">
    <property type="entry name" value="SLL0788 PROTEIN"/>
    <property type="match status" value="1"/>
</dbReference>
<dbReference type="Proteomes" id="UP000199696">
    <property type="component" value="Unassembled WGS sequence"/>
</dbReference>
<dbReference type="AlphaFoldDB" id="A0A1C6UKX7"/>
<evidence type="ECO:0000256" key="1">
    <source>
        <dbReference type="SAM" id="MobiDB-lite"/>
    </source>
</evidence>
<keyword evidence="4" id="KW-1185">Reference proteome</keyword>
<gene>
    <name evidence="3" type="ORF">GA0070604_3059</name>
</gene>
<feature type="region of interest" description="Disordered" evidence="1">
    <location>
        <begin position="1"/>
        <end position="20"/>
    </location>
</feature>
<dbReference type="InterPro" id="IPR012347">
    <property type="entry name" value="Ferritin-like"/>
</dbReference>
<reference evidence="4" key="1">
    <citation type="submission" date="2016-06" db="EMBL/GenBank/DDBJ databases">
        <authorList>
            <person name="Varghese N."/>
            <person name="Submissions Spin"/>
        </authorList>
    </citation>
    <scope>NUCLEOTIDE SEQUENCE [LARGE SCALE GENOMIC DNA]</scope>
    <source>
        <strain evidence="4">DSM 44814</strain>
    </source>
</reference>
<dbReference type="STRING" id="227316.GA0070604_3059"/>
<organism evidence="3 4">
    <name type="scientific">Micromonospora eburnea</name>
    <dbReference type="NCBI Taxonomy" id="227316"/>
    <lineage>
        <taxon>Bacteria</taxon>
        <taxon>Bacillati</taxon>
        <taxon>Actinomycetota</taxon>
        <taxon>Actinomycetes</taxon>
        <taxon>Micromonosporales</taxon>
        <taxon>Micromonosporaceae</taxon>
        <taxon>Micromonospora</taxon>
    </lineage>
</organism>
<evidence type="ECO:0000259" key="2">
    <source>
        <dbReference type="Pfam" id="PF03713"/>
    </source>
</evidence>
<name>A0A1C6UKX7_9ACTN</name>
<dbReference type="Gene3D" id="1.20.1260.10">
    <property type="match status" value="1"/>
</dbReference>
<dbReference type="EMBL" id="FMHY01000002">
    <property type="protein sequence ID" value="SCL54727.1"/>
    <property type="molecule type" value="Genomic_DNA"/>
</dbReference>
<dbReference type="PANTHER" id="PTHR36933:SF1">
    <property type="entry name" value="SLL0788 PROTEIN"/>
    <property type="match status" value="1"/>
</dbReference>
<dbReference type="InterPro" id="IPR005183">
    <property type="entry name" value="DUF305_CopM-like"/>
</dbReference>
<accession>A0A1C6UKX7</accession>
<dbReference type="Pfam" id="PF03713">
    <property type="entry name" value="DUF305"/>
    <property type="match status" value="1"/>
</dbReference>
<protein>
    <submittedName>
        <fullName evidence="3">Uncharacterized conserved protein, DUF305 family</fullName>
    </submittedName>
</protein>
<evidence type="ECO:0000313" key="3">
    <source>
        <dbReference type="EMBL" id="SCL54727.1"/>
    </source>
</evidence>
<proteinExistence type="predicted"/>